<dbReference type="GO" id="GO:0016788">
    <property type="term" value="F:hydrolase activity, acting on ester bonds"/>
    <property type="evidence" value="ECO:0007669"/>
    <property type="project" value="InterPro"/>
</dbReference>
<evidence type="ECO:0000256" key="3">
    <source>
        <dbReference type="SAM" id="MobiDB-lite"/>
    </source>
</evidence>
<name>H2PVD6_PONAB</name>
<reference evidence="4" key="3">
    <citation type="submission" date="2025-09" db="UniProtKB">
        <authorList>
            <consortium name="Ensembl"/>
        </authorList>
    </citation>
    <scope>IDENTIFICATION</scope>
</reference>
<dbReference type="InterPro" id="IPR001130">
    <property type="entry name" value="TatD-like"/>
</dbReference>
<proteinExistence type="inferred from homology"/>
<dbReference type="Proteomes" id="UP000001595">
    <property type="component" value="Chromosome X"/>
</dbReference>
<dbReference type="HOGENOM" id="CLU_019741_1_0_1"/>
<sequence length="539" mass="61749">MSSSCDKRVTVNPPKKFSEGRPKKRNRVICEKCSLPLNFLDDYNPHVIIQKQLSNQSGVICEKSSPPLNLPDNYDSHSVIQKRKEKMAIECPSSGSEWSDLGGTTVKFSEEKPFSLCLPVVSEPPYYATDYTTFPPHYSPWHDYTSSWFSSTKSSCYPSLGSSSNTLQAGKSSCSSSSRSNNNIFQGERSSHQSFLSDYSTNFPVSSENTSRDLKMTEEGTSKNSSLFYYSRNVEAEAKEERVYQEEILRCPFGGRASSFPPRTFWQPKQQGFIDTHCHLDLLYSRLPFKGTFTKFRKIYSNTFPKEFQGCISCFCNPQNLSDDLWEDQLKDDLVWGAFGCRPHFAHYYNNYQERSILKALRHPKAVAFGEMGLDYSNKCTTHVPEQQKVFKRQLRLAVSLKKPMMIHCREADEDLLRILKKYVPSDHKLHRHCFTGSYSVIEPLLNHFPNLYVGFTAILTYSSAGQARETVKKIPLERIIVETDAPFFLPRWVSKSHCQHAHPGLALHTVREIARIKGVSLSHTLTVLRENTRRLYHL</sequence>
<dbReference type="PANTHER" id="PTHR46363:SF1">
    <property type="entry name" value="DEOXYRIBONUCLEASE TATDN2-RELATED"/>
    <property type="match status" value="1"/>
</dbReference>
<protein>
    <submittedName>
        <fullName evidence="4">Uncharacterized protein</fullName>
    </submittedName>
</protein>
<dbReference type="SUPFAM" id="SSF51556">
    <property type="entry name" value="Metallo-dependent hydrolases"/>
    <property type="match status" value="1"/>
</dbReference>
<evidence type="ECO:0000313" key="5">
    <source>
        <dbReference type="Proteomes" id="UP000001595"/>
    </source>
</evidence>
<dbReference type="AlphaFoldDB" id="H2PVD6"/>
<dbReference type="Gene3D" id="3.20.20.140">
    <property type="entry name" value="Metal-dependent hydrolases"/>
    <property type="match status" value="1"/>
</dbReference>
<dbReference type="Pfam" id="PF01026">
    <property type="entry name" value="TatD_DNase"/>
    <property type="match status" value="1"/>
</dbReference>
<dbReference type="FunFam" id="3.20.20.140:FF:000027">
    <property type="entry name" value="putative deoxyribonuclease TATDN2"/>
    <property type="match status" value="1"/>
</dbReference>
<dbReference type="Ensembl" id="ENSPPYT00000023644.2">
    <property type="protein sequence ID" value="ENSPPYP00000022684.2"/>
    <property type="gene ID" value="ENSPPYG00000020267.2"/>
</dbReference>
<dbReference type="CDD" id="cd01310">
    <property type="entry name" value="TatD_DNAse"/>
    <property type="match status" value="1"/>
</dbReference>
<evidence type="ECO:0000313" key="4">
    <source>
        <dbReference type="Ensembl" id="ENSPPYP00000022684.2"/>
    </source>
</evidence>
<feature type="region of interest" description="Disordered" evidence="3">
    <location>
        <begin position="1"/>
        <end position="21"/>
    </location>
</feature>
<reference evidence="4 5" key="1">
    <citation type="submission" date="2008-02" db="EMBL/GenBank/DDBJ databases">
        <title>A 6x draft sequence assembly of the Pongo pygmaeus abelii genome.</title>
        <authorList>
            <person name="Wilson R.K."/>
            <person name="Mardis E."/>
        </authorList>
    </citation>
    <scope>NUCLEOTIDE SEQUENCE [LARGE SCALE GENOMIC DNA]</scope>
</reference>
<dbReference type="InParanoid" id="H2PVD6"/>
<dbReference type="PANTHER" id="PTHR46363">
    <property type="entry name" value="DEOXYRIBONUCLEASE TATDN2-RELATED"/>
    <property type="match status" value="1"/>
</dbReference>
<reference evidence="4" key="2">
    <citation type="submission" date="2025-08" db="UniProtKB">
        <authorList>
            <consortium name="Ensembl"/>
        </authorList>
    </citation>
    <scope>IDENTIFICATION</scope>
</reference>
<organism evidence="4 5">
    <name type="scientific">Pongo abelii</name>
    <name type="common">Sumatran orangutan</name>
    <name type="synonym">Pongo pygmaeus abelii</name>
    <dbReference type="NCBI Taxonomy" id="9601"/>
    <lineage>
        <taxon>Eukaryota</taxon>
        <taxon>Metazoa</taxon>
        <taxon>Chordata</taxon>
        <taxon>Craniata</taxon>
        <taxon>Vertebrata</taxon>
        <taxon>Euteleostomi</taxon>
        <taxon>Mammalia</taxon>
        <taxon>Eutheria</taxon>
        <taxon>Euarchontoglires</taxon>
        <taxon>Primates</taxon>
        <taxon>Haplorrhini</taxon>
        <taxon>Catarrhini</taxon>
        <taxon>Hominidae</taxon>
        <taxon>Pongo</taxon>
    </lineage>
</organism>
<dbReference type="OMA" id="YQEREAM"/>
<comment type="similarity">
    <text evidence="1">Belongs to the metallo-dependent hydrolases superfamily. TatD-type hydrolase family.</text>
</comment>
<keyword evidence="2" id="KW-0378">Hydrolase</keyword>
<accession>H2PVD6</accession>
<dbReference type="InterPro" id="IPR032466">
    <property type="entry name" value="Metal_Hydrolase"/>
</dbReference>
<dbReference type="PROSITE" id="PS01090">
    <property type="entry name" value="TATD_2"/>
    <property type="match status" value="1"/>
</dbReference>
<dbReference type="PROSITE" id="PS01091">
    <property type="entry name" value="TATD_3"/>
    <property type="match status" value="1"/>
</dbReference>
<evidence type="ECO:0000256" key="2">
    <source>
        <dbReference type="ARBA" id="ARBA00022801"/>
    </source>
</evidence>
<dbReference type="PROSITE" id="PS01137">
    <property type="entry name" value="TATD_1"/>
    <property type="match status" value="1"/>
</dbReference>
<dbReference type="eggNOG" id="KOG3020">
    <property type="taxonomic scope" value="Eukaryota"/>
</dbReference>
<evidence type="ECO:0000256" key="1">
    <source>
        <dbReference type="ARBA" id="ARBA00009275"/>
    </source>
</evidence>
<dbReference type="InterPro" id="IPR018228">
    <property type="entry name" value="DNase_TatD-rel_CS"/>
</dbReference>
<keyword evidence="5" id="KW-1185">Reference proteome</keyword>
<dbReference type="GeneTree" id="ENSGT00940000155616"/>